<accession>A0A0E9NQ79</accession>
<comment type="caution">
    <text evidence="1">The sequence shown here is derived from an EMBL/GenBank/DDBJ whole genome shotgun (WGS) entry which is preliminary data.</text>
</comment>
<protein>
    <submittedName>
        <fullName evidence="1">Uncharacterized protein</fullName>
    </submittedName>
</protein>
<gene>
    <name evidence="1" type="ORF">G7K_6115-t1</name>
</gene>
<reference evidence="1 2" key="3">
    <citation type="journal article" date="2015" name="Genome Announc.">
        <title>Draft Genome Sequence of the Archiascomycetous Yeast Saitoella complicata.</title>
        <authorList>
            <person name="Yamauchi K."/>
            <person name="Kondo S."/>
            <person name="Hamamoto M."/>
            <person name="Takahashi Y."/>
            <person name="Ogura Y."/>
            <person name="Hayashi T."/>
            <person name="Nishida H."/>
        </authorList>
    </citation>
    <scope>NUCLEOTIDE SEQUENCE [LARGE SCALE GENOMIC DNA]</scope>
    <source>
        <strain evidence="1 2">NRRL Y-17804</strain>
    </source>
</reference>
<dbReference type="EMBL" id="BACD03000058">
    <property type="protein sequence ID" value="GAO52027.1"/>
    <property type="molecule type" value="Genomic_DNA"/>
</dbReference>
<dbReference type="AlphaFoldDB" id="A0A0E9NQ79"/>
<reference evidence="1 2" key="2">
    <citation type="journal article" date="2014" name="J. Gen. Appl. Microbiol.">
        <title>The early diverging ascomycetous budding yeast Saitoella complicata has three histone deacetylases belonging to the Clr6, Hos2, and Rpd3 lineages.</title>
        <authorList>
            <person name="Nishida H."/>
            <person name="Matsumoto T."/>
            <person name="Kondo S."/>
            <person name="Hamamoto M."/>
            <person name="Yoshikawa H."/>
        </authorList>
    </citation>
    <scope>NUCLEOTIDE SEQUENCE [LARGE SCALE GENOMIC DNA]</scope>
    <source>
        <strain evidence="1 2">NRRL Y-17804</strain>
    </source>
</reference>
<keyword evidence="2" id="KW-1185">Reference proteome</keyword>
<name>A0A0E9NQ79_SAICN</name>
<organism evidence="1 2">
    <name type="scientific">Saitoella complicata (strain BCRC 22490 / CBS 7301 / JCM 7358 / NBRC 10748 / NRRL Y-17804)</name>
    <dbReference type="NCBI Taxonomy" id="698492"/>
    <lineage>
        <taxon>Eukaryota</taxon>
        <taxon>Fungi</taxon>
        <taxon>Dikarya</taxon>
        <taxon>Ascomycota</taxon>
        <taxon>Taphrinomycotina</taxon>
        <taxon>Taphrinomycotina incertae sedis</taxon>
        <taxon>Saitoella</taxon>
    </lineage>
</organism>
<sequence length="101" mass="11129">MVFYVVVAYIPKGPASRRIRTPRGRFRRAEATAHPDLQHDIYTPGVGPSAILPRNTSTGTVRKMMNLVIEIAIAIGLHSGQYRFDTYACKSADGNKKKSAP</sequence>
<evidence type="ECO:0000313" key="1">
    <source>
        <dbReference type="EMBL" id="GAO52027.1"/>
    </source>
</evidence>
<dbReference type="Proteomes" id="UP000033140">
    <property type="component" value="Unassembled WGS sequence"/>
</dbReference>
<reference evidence="1 2" key="1">
    <citation type="journal article" date="2011" name="J. Gen. Appl. Microbiol.">
        <title>Draft genome sequencing of the enigmatic yeast Saitoella complicata.</title>
        <authorList>
            <person name="Nishida H."/>
            <person name="Hamamoto M."/>
            <person name="Sugiyama J."/>
        </authorList>
    </citation>
    <scope>NUCLEOTIDE SEQUENCE [LARGE SCALE GENOMIC DNA]</scope>
    <source>
        <strain evidence="1 2">NRRL Y-17804</strain>
    </source>
</reference>
<proteinExistence type="predicted"/>
<evidence type="ECO:0000313" key="2">
    <source>
        <dbReference type="Proteomes" id="UP000033140"/>
    </source>
</evidence>